<evidence type="ECO:0000313" key="1">
    <source>
        <dbReference type="EMBL" id="UBF23267.1"/>
    </source>
</evidence>
<gene>
    <name evidence="1" type="ORF">HATV-2_gp116</name>
</gene>
<dbReference type="EMBL" id="MZ334525">
    <property type="protein sequence ID" value="UBF23267.1"/>
    <property type="molecule type" value="Genomic_DNA"/>
</dbReference>
<name>A0AAE8XYV9_9CAUD</name>
<sequence>MNYTETVRQNSFCGACEAGIEHECTAYDRQDAVMHEDR</sequence>
<proteinExistence type="predicted"/>
<keyword evidence="2" id="KW-1185">Reference proteome</keyword>
<protein>
    <submittedName>
        <fullName evidence="1">Uncharacterized protein</fullName>
    </submittedName>
</protein>
<dbReference type="Proteomes" id="UP000827814">
    <property type="component" value="Segment"/>
</dbReference>
<accession>A0AAE8XYV9</accession>
<evidence type="ECO:0000313" key="2">
    <source>
        <dbReference type="Proteomes" id="UP000827814"/>
    </source>
</evidence>
<organism evidence="1 2">
    <name type="scientific">Haloarcula tailed virus 2</name>
    <dbReference type="NCBI Taxonomy" id="2877989"/>
    <lineage>
        <taxon>Viruses</taxon>
        <taxon>Duplodnaviria</taxon>
        <taxon>Heunggongvirae</taxon>
        <taxon>Uroviricota</taxon>
        <taxon>Caudoviricetes</taxon>
        <taxon>Thumleimavirales</taxon>
        <taxon>Soleiviridae</taxon>
        <taxon>Eilatmyovirus</taxon>
        <taxon>Eilatmyovirus salis</taxon>
        <taxon>Eilatmyovirus HATV2</taxon>
    </lineage>
</organism>
<reference evidence="1" key="1">
    <citation type="submission" date="2021-05" db="EMBL/GenBank/DDBJ databases">
        <title>Diversity, taxonomy and evolution of archaeal viruses of the class Caudoviricetes.</title>
        <authorList>
            <person name="Liu Y."/>
            <person name="Demina T.A."/>
            <person name="Roux S."/>
            <person name="Aiewsakun P."/>
            <person name="Kazlauskas D."/>
            <person name="Simmonds P."/>
            <person name="Prangishvili D."/>
            <person name="Oksanen H.M."/>
            <person name="Krupovic M."/>
        </authorList>
    </citation>
    <scope>NUCLEOTIDE SEQUENCE</scope>
    <source>
        <strain evidence="1">HATV-2/44</strain>
    </source>
</reference>